<evidence type="ECO:0000313" key="1">
    <source>
        <dbReference type="EMBL" id="PGS91869.1"/>
    </source>
</evidence>
<protein>
    <submittedName>
        <fullName evidence="1">Uncharacterized protein</fullName>
    </submittedName>
</protein>
<name>A0A2C1CWZ7_BACCE</name>
<dbReference type="EMBL" id="NULO01000139">
    <property type="protein sequence ID" value="PGS91869.1"/>
    <property type="molecule type" value="Genomic_DNA"/>
</dbReference>
<evidence type="ECO:0000313" key="2">
    <source>
        <dbReference type="Proteomes" id="UP000225872"/>
    </source>
</evidence>
<reference evidence="1 2" key="1">
    <citation type="submission" date="2017-09" db="EMBL/GenBank/DDBJ databases">
        <title>Large-scale bioinformatics analysis of Bacillus genomes uncovers conserved roles of natural products in bacterial physiology.</title>
        <authorList>
            <consortium name="Agbiome Team Llc"/>
            <person name="Bleich R.M."/>
            <person name="Grubbs K.J."/>
            <person name="Santa Maria K.C."/>
            <person name="Allen S.E."/>
            <person name="Farag S."/>
            <person name="Shank E.A."/>
            <person name="Bowers A."/>
        </authorList>
    </citation>
    <scope>NUCLEOTIDE SEQUENCE [LARGE SCALE GENOMIC DNA]</scope>
    <source>
        <strain evidence="1 2">AFS041432</strain>
    </source>
</reference>
<sequence>MTNKMNSAKELLKQSREIQHSLSGEMLSLAGYFRDAKTKLNKDGLLSSKGVMEEEAGLKRKMEVAAMQMIKDKHSTYKDALSKAKAVAQAELLREVPAVDAQTQALFNADLIQLRGNIMFGVTPERSAENLAKLVERASVHPNLAKQVQEEYLQLGAAIAQRVGNTEQGMKLRQSLLNEHNKLNEATKADGYDEANKILADISDMEKAQFVSGAKFDQVFSEISGDTILKQFANNSERYFDAHRERVLRVQMQNPDMQNAAITE</sequence>
<dbReference type="Proteomes" id="UP000225872">
    <property type="component" value="Unassembled WGS sequence"/>
</dbReference>
<dbReference type="AlphaFoldDB" id="A0A2C1CWZ7"/>
<proteinExistence type="predicted"/>
<organism evidence="1 2">
    <name type="scientific">Bacillus cereus</name>
    <dbReference type="NCBI Taxonomy" id="1396"/>
    <lineage>
        <taxon>Bacteria</taxon>
        <taxon>Bacillati</taxon>
        <taxon>Bacillota</taxon>
        <taxon>Bacilli</taxon>
        <taxon>Bacillales</taxon>
        <taxon>Bacillaceae</taxon>
        <taxon>Bacillus</taxon>
        <taxon>Bacillus cereus group</taxon>
    </lineage>
</organism>
<dbReference type="RefSeq" id="WP_098786641.1">
    <property type="nucleotide sequence ID" value="NZ_NULO01000139.1"/>
</dbReference>
<accession>A0A2C1CWZ7</accession>
<gene>
    <name evidence="1" type="ORF">COD09_27115</name>
</gene>
<comment type="caution">
    <text evidence="1">The sequence shown here is derived from an EMBL/GenBank/DDBJ whole genome shotgun (WGS) entry which is preliminary data.</text>
</comment>